<sequence>MNTISAIDMSLDQIIAQKKSVKSNKFNKSHDSSKLNKVTKNKENFKKNISQENRRNSKKFNKKQEVIKKVAIANKLNQSHDPSSYAKIIKKIITPDSKPQINEVFELEVANIPFNVSKKDLEVLFKGYKVNIAIKLGKNNKSTGICNLVAKKKVDITKIMKDFKGVSIDKRVLKLTMKVNPTNVKQAKLAKPSVKINTTKSVEDMDKELELYMNATV</sequence>
<evidence type="ECO:0000313" key="2">
    <source>
        <dbReference type="WBParaSite" id="RSKR_0000106700.1"/>
    </source>
</evidence>
<evidence type="ECO:0000313" key="1">
    <source>
        <dbReference type="Proteomes" id="UP000095286"/>
    </source>
</evidence>
<dbReference type="WBParaSite" id="RSKR_0000106700.1">
    <property type="protein sequence ID" value="RSKR_0000106700.1"/>
    <property type="gene ID" value="RSKR_0000106700"/>
</dbReference>
<protein>
    <submittedName>
        <fullName evidence="2">RRM domain-containing protein</fullName>
    </submittedName>
</protein>
<dbReference type="Proteomes" id="UP000095286">
    <property type="component" value="Unplaced"/>
</dbReference>
<reference evidence="2" key="1">
    <citation type="submission" date="2016-11" db="UniProtKB">
        <authorList>
            <consortium name="WormBaseParasite"/>
        </authorList>
    </citation>
    <scope>IDENTIFICATION</scope>
    <source>
        <strain evidence="2">KR3021</strain>
    </source>
</reference>
<name>A0AC35TJ11_9BILA</name>
<proteinExistence type="predicted"/>
<organism evidence="1 2">
    <name type="scientific">Rhabditophanes sp. KR3021</name>
    <dbReference type="NCBI Taxonomy" id="114890"/>
    <lineage>
        <taxon>Eukaryota</taxon>
        <taxon>Metazoa</taxon>
        <taxon>Ecdysozoa</taxon>
        <taxon>Nematoda</taxon>
        <taxon>Chromadorea</taxon>
        <taxon>Rhabditida</taxon>
        <taxon>Tylenchina</taxon>
        <taxon>Panagrolaimomorpha</taxon>
        <taxon>Strongyloidoidea</taxon>
        <taxon>Alloionematidae</taxon>
        <taxon>Rhabditophanes</taxon>
    </lineage>
</organism>
<accession>A0AC35TJ11</accession>